<reference evidence="1" key="1">
    <citation type="journal article" date="2014" name="Front. Microbiol.">
        <title>High frequency of phylogenetically diverse reductive dehalogenase-homologous genes in deep subseafloor sedimentary metagenomes.</title>
        <authorList>
            <person name="Kawai M."/>
            <person name="Futagami T."/>
            <person name="Toyoda A."/>
            <person name="Takaki Y."/>
            <person name="Nishi S."/>
            <person name="Hori S."/>
            <person name="Arai W."/>
            <person name="Tsubouchi T."/>
            <person name="Morono Y."/>
            <person name="Uchiyama I."/>
            <person name="Ito T."/>
            <person name="Fujiyama A."/>
            <person name="Inagaki F."/>
            <person name="Takami H."/>
        </authorList>
    </citation>
    <scope>NUCLEOTIDE SEQUENCE</scope>
    <source>
        <strain evidence="1">Expedition CK06-06</strain>
    </source>
</reference>
<dbReference type="EMBL" id="BARS01010265">
    <property type="protein sequence ID" value="GAF91627.1"/>
    <property type="molecule type" value="Genomic_DNA"/>
</dbReference>
<gene>
    <name evidence="1" type="ORF">S01H1_19077</name>
</gene>
<comment type="caution">
    <text evidence="1">The sequence shown here is derived from an EMBL/GenBank/DDBJ whole genome shotgun (WGS) entry which is preliminary data.</text>
</comment>
<sequence length="40" mass="4489">ADRFHVIMDMKTPGLIGPTAPAYGLCLMQVNYPHPFEEEV</sequence>
<dbReference type="AlphaFoldDB" id="X0TTY0"/>
<evidence type="ECO:0000313" key="1">
    <source>
        <dbReference type="EMBL" id="GAF91627.1"/>
    </source>
</evidence>
<feature type="non-terminal residue" evidence="1">
    <location>
        <position position="1"/>
    </location>
</feature>
<organism evidence="1">
    <name type="scientific">marine sediment metagenome</name>
    <dbReference type="NCBI Taxonomy" id="412755"/>
    <lineage>
        <taxon>unclassified sequences</taxon>
        <taxon>metagenomes</taxon>
        <taxon>ecological metagenomes</taxon>
    </lineage>
</organism>
<proteinExistence type="predicted"/>
<evidence type="ECO:0008006" key="2">
    <source>
        <dbReference type="Google" id="ProtNLM"/>
    </source>
</evidence>
<protein>
    <recommendedName>
        <fullName evidence="2">Pseudouridine synthase I TruA alpha/beta domain-containing protein</fullName>
    </recommendedName>
</protein>
<accession>X0TTY0</accession>
<name>X0TTY0_9ZZZZ</name>